<sequence length="134" mass="15019">MMTRFLLARRKRDLSCWRMAIDTDSARTAANLLTVRDMRGEIFPSEIFDEHAWNMLLRLFVAEASDEAITAPDLMALTKTPPAVGQRWLAHLVADAQIEPYADGSTITLTRSAVDRMNMFLRRAAGVHESDGPA</sequence>
<dbReference type="Proteomes" id="UP000244013">
    <property type="component" value="Unassembled WGS sequence"/>
</dbReference>
<dbReference type="EMBL" id="QAYE01000003">
    <property type="protein sequence ID" value="PTW47534.1"/>
    <property type="molecule type" value="Genomic_DNA"/>
</dbReference>
<name>A0A2T5U7S9_9SPHN</name>
<gene>
    <name evidence="1" type="ORF">C8J25_103253</name>
</gene>
<accession>A0A2T5U7S9</accession>
<organism evidence="1 2">
    <name type="scientific">Sphingomonas faeni</name>
    <dbReference type="NCBI Taxonomy" id="185950"/>
    <lineage>
        <taxon>Bacteria</taxon>
        <taxon>Pseudomonadati</taxon>
        <taxon>Pseudomonadota</taxon>
        <taxon>Alphaproteobacteria</taxon>
        <taxon>Sphingomonadales</taxon>
        <taxon>Sphingomonadaceae</taxon>
        <taxon>Sphingomonas</taxon>
    </lineage>
</organism>
<dbReference type="AlphaFoldDB" id="A0A2T5U7S9"/>
<evidence type="ECO:0000313" key="2">
    <source>
        <dbReference type="Proteomes" id="UP000244013"/>
    </source>
</evidence>
<evidence type="ECO:0000313" key="1">
    <source>
        <dbReference type="EMBL" id="PTW47534.1"/>
    </source>
</evidence>
<protein>
    <recommendedName>
        <fullName evidence="3">Winged helix DNA-binding protein</fullName>
    </recommendedName>
</protein>
<evidence type="ECO:0008006" key="3">
    <source>
        <dbReference type="Google" id="ProtNLM"/>
    </source>
</evidence>
<proteinExistence type="predicted"/>
<reference evidence="1 2" key="1">
    <citation type="submission" date="2018-04" db="EMBL/GenBank/DDBJ databases">
        <title>Genomic Encyclopedia of Type Strains, Phase III (KMG-III): the genomes of soil and plant-associated and newly described type strains.</title>
        <authorList>
            <person name="Whitman W."/>
        </authorList>
    </citation>
    <scope>NUCLEOTIDE SEQUENCE [LARGE SCALE GENOMIC DNA]</scope>
    <source>
        <strain evidence="1 2">MA-olki</strain>
    </source>
</reference>
<comment type="caution">
    <text evidence="1">The sequence shown here is derived from an EMBL/GenBank/DDBJ whole genome shotgun (WGS) entry which is preliminary data.</text>
</comment>